<dbReference type="PROSITE" id="PS51094">
    <property type="entry name" value="PTS_EIIA_TYPE_2"/>
    <property type="match status" value="1"/>
</dbReference>
<dbReference type="CDD" id="cd00211">
    <property type="entry name" value="PTS_IIA_fru"/>
    <property type="match status" value="1"/>
</dbReference>
<sequence>MLNEEVFEMNVPNMKTKEEALSYLADKLISKGIVKESYKQAIIDREHVFPTGLQFEAYGIAIPHTDIEHVNKEQIALMTLKDAVSFYQMGTNDVEVPVRVIFMLALKEAHSQLTMLQQLMEVLQDKDIMERILSMDENTPNSEIKEVLALKNIK</sequence>
<dbReference type="GO" id="GO:0016740">
    <property type="term" value="F:transferase activity"/>
    <property type="evidence" value="ECO:0007669"/>
    <property type="project" value="UniProtKB-KW"/>
</dbReference>
<dbReference type="InterPro" id="IPR002178">
    <property type="entry name" value="PTS_EIIA_type-2_dom"/>
</dbReference>
<dbReference type="InterPro" id="IPR051541">
    <property type="entry name" value="PTS_SugarTrans_NitroReg"/>
</dbReference>
<dbReference type="Proteomes" id="UP000005926">
    <property type="component" value="Unassembled WGS sequence"/>
</dbReference>
<dbReference type="eggNOG" id="COG1762">
    <property type="taxonomic scope" value="Bacteria"/>
</dbReference>
<reference evidence="2 3" key="1">
    <citation type="submission" date="2009-08" db="EMBL/GenBank/DDBJ databases">
        <authorList>
            <person name="Muzny D."/>
            <person name="Qin X."/>
            <person name="Deng J."/>
            <person name="Jiang H."/>
            <person name="Liu Y."/>
            <person name="Qu J."/>
            <person name="Song X.-Z."/>
            <person name="Zhang L."/>
            <person name="Thornton R."/>
            <person name="Coyle M."/>
            <person name="Francisco L."/>
            <person name="Jackson L."/>
            <person name="Javaid M."/>
            <person name="Korchina V."/>
            <person name="Kovar C."/>
            <person name="Mata R."/>
            <person name="Mathew T."/>
            <person name="Ngo R."/>
            <person name="Nguyen L."/>
            <person name="Nguyen N."/>
            <person name="Okwuonu G."/>
            <person name="Ongeri F."/>
            <person name="Pham C."/>
            <person name="Simmons D."/>
            <person name="Wilczek-Boney K."/>
            <person name="Hale W."/>
            <person name="Jakkamsetti A."/>
            <person name="Pham P."/>
            <person name="Ruth R."/>
            <person name="San Lucas F."/>
            <person name="Warren J."/>
            <person name="Zhang J."/>
            <person name="Zhao Z."/>
            <person name="Zhou C."/>
            <person name="Zhu D."/>
            <person name="Lee S."/>
            <person name="Bess C."/>
            <person name="Blankenburg K."/>
            <person name="Forbes L."/>
            <person name="Fu Q."/>
            <person name="Gubbala S."/>
            <person name="Hirani K."/>
            <person name="Jayaseelan J.C."/>
            <person name="Lara F."/>
            <person name="Munidasa M."/>
            <person name="Palculict T."/>
            <person name="Patil S."/>
            <person name="Pu L.-L."/>
            <person name="Saada N."/>
            <person name="Tang L."/>
            <person name="Weissenberger G."/>
            <person name="Zhu Y."/>
            <person name="Hemphill L."/>
            <person name="Shang Y."/>
            <person name="Youmans B."/>
            <person name="Ayvaz T."/>
            <person name="Ross M."/>
            <person name="Santibanez J."/>
            <person name="Aqrawi P."/>
            <person name="Gross S."/>
            <person name="Joshi V."/>
            <person name="Fowler G."/>
            <person name="Nazareth L."/>
            <person name="Reid J."/>
            <person name="Worley K."/>
            <person name="Petrosino J."/>
            <person name="Highlander S."/>
            <person name="Gibbs R."/>
        </authorList>
    </citation>
    <scope>NUCLEOTIDE SEQUENCE [LARGE SCALE GENOMIC DNA]</scope>
    <source>
        <strain evidence="2 3">ATCC 49175</strain>
    </source>
</reference>
<keyword evidence="2" id="KW-0808">Transferase</keyword>
<dbReference type="InterPro" id="IPR016152">
    <property type="entry name" value="PTrfase/Anion_transptr"/>
</dbReference>
<dbReference type="SUPFAM" id="SSF55804">
    <property type="entry name" value="Phoshotransferase/anion transport protein"/>
    <property type="match status" value="1"/>
</dbReference>
<gene>
    <name evidence="2" type="ORF">HMPREF0444_0589</name>
</gene>
<name>C8NF94_9LACT</name>
<evidence type="ECO:0000313" key="2">
    <source>
        <dbReference type="EMBL" id="EEW37623.1"/>
    </source>
</evidence>
<evidence type="ECO:0000313" key="3">
    <source>
        <dbReference type="Proteomes" id="UP000005926"/>
    </source>
</evidence>
<dbReference type="STRING" id="638301.HMPREF0444_0589"/>
<dbReference type="PANTHER" id="PTHR47738:SF3">
    <property type="entry name" value="PHOSPHOTRANSFERASE SYSTEM MANNITOL_FRUCTOSE-SPECIFIC IIA DOMAIN CONTAINING PROTEIN"/>
    <property type="match status" value="1"/>
</dbReference>
<dbReference type="RefSeq" id="WP_005605796.1">
    <property type="nucleotide sequence ID" value="NZ_CP102283.1"/>
</dbReference>
<keyword evidence="2" id="KW-0670">Pyruvate</keyword>
<protein>
    <submittedName>
        <fullName evidence="2">Phosphoenolpyruvate-dependent sugar phosphotransferase system, EIIA 2</fullName>
    </submittedName>
</protein>
<proteinExistence type="predicted"/>
<dbReference type="EMBL" id="ACKZ01000013">
    <property type="protein sequence ID" value="EEW37623.1"/>
    <property type="molecule type" value="Genomic_DNA"/>
</dbReference>
<comment type="caution">
    <text evidence="2">The sequence shown here is derived from an EMBL/GenBank/DDBJ whole genome shotgun (WGS) entry which is preliminary data.</text>
</comment>
<dbReference type="AlphaFoldDB" id="C8NF94"/>
<keyword evidence="3" id="KW-1185">Reference proteome</keyword>
<dbReference type="HOGENOM" id="CLU_072531_6_0_9"/>
<organism evidence="2 3">
    <name type="scientific">Granulicatella adiacens ATCC 49175</name>
    <dbReference type="NCBI Taxonomy" id="638301"/>
    <lineage>
        <taxon>Bacteria</taxon>
        <taxon>Bacillati</taxon>
        <taxon>Bacillota</taxon>
        <taxon>Bacilli</taxon>
        <taxon>Lactobacillales</taxon>
        <taxon>Carnobacteriaceae</taxon>
        <taxon>Granulicatella</taxon>
    </lineage>
</organism>
<evidence type="ECO:0000259" key="1">
    <source>
        <dbReference type="PROSITE" id="PS51094"/>
    </source>
</evidence>
<feature type="domain" description="PTS EIIA type-2" evidence="1">
    <location>
        <begin position="1"/>
        <end position="151"/>
    </location>
</feature>
<dbReference type="GeneID" id="78413081"/>
<accession>C8NF94</accession>
<dbReference type="Pfam" id="PF00359">
    <property type="entry name" value="PTS_EIIA_2"/>
    <property type="match status" value="1"/>
</dbReference>
<dbReference type="Gene3D" id="3.40.930.10">
    <property type="entry name" value="Mannitol-specific EII, Chain A"/>
    <property type="match status" value="1"/>
</dbReference>
<dbReference type="PANTHER" id="PTHR47738">
    <property type="entry name" value="PTS SYSTEM FRUCTOSE-LIKE EIIA COMPONENT-RELATED"/>
    <property type="match status" value="1"/>
</dbReference>